<feature type="signal peptide" evidence="1">
    <location>
        <begin position="1"/>
        <end position="16"/>
    </location>
</feature>
<organism evidence="3">
    <name type="scientific">Caenorhabditis brenneri</name>
    <name type="common">Nematode worm</name>
    <dbReference type="NCBI Taxonomy" id="135651"/>
    <lineage>
        <taxon>Eukaryota</taxon>
        <taxon>Metazoa</taxon>
        <taxon>Ecdysozoa</taxon>
        <taxon>Nematoda</taxon>
        <taxon>Chromadorea</taxon>
        <taxon>Rhabditida</taxon>
        <taxon>Rhabditina</taxon>
        <taxon>Rhabditomorpha</taxon>
        <taxon>Rhabditoidea</taxon>
        <taxon>Rhabditidae</taxon>
        <taxon>Peloderinae</taxon>
        <taxon>Caenorhabditis</taxon>
    </lineage>
</organism>
<sequence>MRAVLLLLALAGAVSTAQWHRNGNNDLPNNWNVNRDTLNAHSIMMPFTEGLKSPNKTVALRYLNYYCKYMDCDFNKKDCDDFVSKDLASKMVYDIDSARETGGILHINVILSAANPKTDPTKWFLMFWCQDDVITGISHFGC</sequence>
<gene>
    <name evidence="2" type="ORF">CAEBREN_21439</name>
</gene>
<dbReference type="Proteomes" id="UP000008068">
    <property type="component" value="Unassembled WGS sequence"/>
</dbReference>
<evidence type="ECO:0000256" key="1">
    <source>
        <dbReference type="SAM" id="SignalP"/>
    </source>
</evidence>
<dbReference type="HOGENOM" id="CLU_1817451_0_0_1"/>
<protein>
    <submittedName>
        <fullName evidence="2">Uncharacterized protein</fullName>
    </submittedName>
</protein>
<accession>G0M6W9</accession>
<reference evidence="3" key="1">
    <citation type="submission" date="2011-07" db="EMBL/GenBank/DDBJ databases">
        <authorList>
            <consortium name="Caenorhabditis brenneri Sequencing and Analysis Consortium"/>
            <person name="Wilson R.K."/>
        </authorList>
    </citation>
    <scope>NUCLEOTIDE SEQUENCE [LARGE SCALE GENOMIC DNA]</scope>
    <source>
        <strain evidence="3">PB2801</strain>
    </source>
</reference>
<feature type="chain" id="PRO_5003403421" evidence="1">
    <location>
        <begin position="17"/>
        <end position="142"/>
    </location>
</feature>
<keyword evidence="3" id="KW-1185">Reference proteome</keyword>
<dbReference type="EMBL" id="GL379786">
    <property type="protein sequence ID" value="EGT30106.1"/>
    <property type="molecule type" value="Genomic_DNA"/>
</dbReference>
<keyword evidence="1" id="KW-0732">Signal</keyword>
<dbReference type="InParanoid" id="G0M6W9"/>
<name>G0M6W9_CAEBE</name>
<evidence type="ECO:0000313" key="2">
    <source>
        <dbReference type="EMBL" id="EGT30106.1"/>
    </source>
</evidence>
<evidence type="ECO:0000313" key="3">
    <source>
        <dbReference type="Proteomes" id="UP000008068"/>
    </source>
</evidence>
<dbReference type="AlphaFoldDB" id="G0M6W9"/>
<proteinExistence type="predicted"/>